<dbReference type="SUPFAM" id="SSF51445">
    <property type="entry name" value="(Trans)glycosidases"/>
    <property type="match status" value="1"/>
</dbReference>
<dbReference type="Proteomes" id="UP000485562">
    <property type="component" value="Unassembled WGS sequence"/>
</dbReference>
<name>A0A1V6CCI5_UNCT6</name>
<sequence length="655" mass="74640">MLKIRRDGRKITVETGSGKLTWNADKGGEIVDFACKNEMESHKLLSGSDTICGLRFVVDGKAYNLSETKSKLTVESSDNERVVIQNEAKIAGGSVKITQRYEIFSEGAVFCEQIIDTDGKKSFTLNEISMNVFLDIETAKSAKWGYFTREPWYKRDYSTTHVFYGLDLYKQPAETSCQRELWPLASIDLGWDKTKFFSNKIEFVLDEWIGFNDAPRQYTMSCGGKEGNKWALHWYIFHGTQMKISEPVRYRNKWGMLFLTSRTQSGKGVDPAYRNNVLGCRVAHCMYPYALIENQWPWALMPIKQVACQPPQLFKGNPDIKRVDEAADLGANLMIIHQFWMRNPGTNCEPPADYVVKDPKWFKAFVDRCHQRNMRVLTYIRGCEQYQMYQTWFEEYMKRDWDGFYPDWNSPHAMGFTKTSLLHWSSYGYFMYLRAMRKRIGENGAIIGHTGFPFALSQSCLDAALCGELSIKHDELLTVPESTAYFSCFDCSGAHLIGGNLKDRAEFSGKKAAAICCAFGMTGHPVLEPGVPFAKASEYMRPLWNAMTSLPGDIVKLHNPAYCPTNAVYCKNFWLFPSLWQSNQGKALLLITNLEDKEEMNGDVLINTEELDVPKNSKLRILNIRGMISESVSIKGKSVKIKNLPPHSSCVVMIE</sequence>
<protein>
    <submittedName>
        <fullName evidence="1">Uncharacterized protein</fullName>
    </submittedName>
</protein>
<evidence type="ECO:0000313" key="1">
    <source>
        <dbReference type="EMBL" id="OQB74595.1"/>
    </source>
</evidence>
<dbReference type="AlphaFoldDB" id="A0A1V6CCI5"/>
<organism evidence="1">
    <name type="scientific">candidate division TA06 bacterium ADurb.Bin131</name>
    <dbReference type="NCBI Taxonomy" id="1852827"/>
    <lineage>
        <taxon>Bacteria</taxon>
        <taxon>Bacteria division TA06</taxon>
    </lineage>
</organism>
<reference evidence="1" key="1">
    <citation type="submission" date="2017-02" db="EMBL/GenBank/DDBJ databases">
        <title>Delving into the versatile metabolic prowess of the omnipresent phylum Bacteroidetes.</title>
        <authorList>
            <person name="Nobu M.K."/>
            <person name="Mei R."/>
            <person name="Narihiro T."/>
            <person name="Kuroda K."/>
            <person name="Liu W.-T."/>
        </authorList>
    </citation>
    <scope>NUCLEOTIDE SEQUENCE</scope>
    <source>
        <strain evidence="1">ADurb.Bin131</strain>
    </source>
</reference>
<dbReference type="InterPro" id="IPR017853">
    <property type="entry name" value="GH"/>
</dbReference>
<dbReference type="EMBL" id="MWDQ01000035">
    <property type="protein sequence ID" value="OQB74595.1"/>
    <property type="molecule type" value="Genomic_DNA"/>
</dbReference>
<proteinExistence type="predicted"/>
<gene>
    <name evidence="1" type="ORF">BWX89_00436</name>
</gene>
<accession>A0A1V6CCI5</accession>
<comment type="caution">
    <text evidence="1">The sequence shown here is derived from an EMBL/GenBank/DDBJ whole genome shotgun (WGS) entry which is preliminary data.</text>
</comment>